<dbReference type="PANTHER" id="PTHR43372">
    <property type="entry name" value="FATTY-ACID AMIDE HYDROLASE"/>
    <property type="match status" value="1"/>
</dbReference>
<dbReference type="GO" id="GO:0012505">
    <property type="term" value="C:endomembrane system"/>
    <property type="evidence" value="ECO:0007669"/>
    <property type="project" value="TreeGrafter"/>
</dbReference>
<evidence type="ECO:0000313" key="3">
    <source>
        <dbReference type="Proteomes" id="UP000249524"/>
    </source>
</evidence>
<dbReference type="InterPro" id="IPR052739">
    <property type="entry name" value="FAAH2"/>
</dbReference>
<sequence length="486" mass="51322">MELLDQDATSQLIALASKRVSAVELLKMSLARHAETHAQINAVVAADPERALERARAMDDARVRGEALGPLAGLPMTVKDTFDVAGMAASSGLPELRRRMTADAAAVSHARRAGAVIWGKTNTPAMAGDWQTYNALYGATNNPWDLARTSGGSSGGAAAALAAQVTALEIGSDIGGSLRVPASFCGVFSHKPTWGLVSQRGHVPPSPDSHVERDLNVVGPMARSARDLRLLLSVIEAGPLAPKAPPADLKETKIGLWLDDPLCPLDPAVRAVLEGFAEELRAAGAEVEPIASPVDMRALLHAYQTLLGAVLGEDMPPRMLRSMELMRPFARRALARGAGPLSNAAVTMAYTARHREWMAADAVRQRLRHEIGAAFDRYAVVLAPVAPVPAFPHDRRAFARRSLKISDGRTIPYNAMLTWVSTATALRLPATTVPAGRTAGGLPVGAQLIGPLGGDARTLAVAQAIDEAVRGFEPPPLNLPPLDGGR</sequence>
<dbReference type="Pfam" id="PF01425">
    <property type="entry name" value="Amidase"/>
    <property type="match status" value="1"/>
</dbReference>
<comment type="caution">
    <text evidence="2">The sequence shown here is derived from an EMBL/GenBank/DDBJ whole genome shotgun (WGS) entry which is preliminary data.</text>
</comment>
<organism evidence="2 3">
    <name type="scientific">Phenylobacterium kunshanense</name>
    <dbReference type="NCBI Taxonomy" id="1445034"/>
    <lineage>
        <taxon>Bacteria</taxon>
        <taxon>Pseudomonadati</taxon>
        <taxon>Pseudomonadota</taxon>
        <taxon>Alphaproteobacteria</taxon>
        <taxon>Caulobacterales</taxon>
        <taxon>Caulobacteraceae</taxon>
        <taxon>Phenylobacterium</taxon>
    </lineage>
</organism>
<dbReference type="AlphaFoldDB" id="A0A328BLL6"/>
<dbReference type="SUPFAM" id="SSF75304">
    <property type="entry name" value="Amidase signature (AS) enzymes"/>
    <property type="match status" value="1"/>
</dbReference>
<name>A0A328BLL6_9CAUL</name>
<dbReference type="Gene3D" id="3.90.1300.10">
    <property type="entry name" value="Amidase signature (AS) domain"/>
    <property type="match status" value="1"/>
</dbReference>
<dbReference type="PANTHER" id="PTHR43372:SF4">
    <property type="entry name" value="FATTY-ACID AMIDE HYDROLASE 2"/>
    <property type="match status" value="1"/>
</dbReference>
<dbReference type="InterPro" id="IPR036928">
    <property type="entry name" value="AS_sf"/>
</dbReference>
<dbReference type="InterPro" id="IPR023631">
    <property type="entry name" value="Amidase_dom"/>
</dbReference>
<dbReference type="OrthoDB" id="9814821at2"/>
<dbReference type="EMBL" id="QFYS01000002">
    <property type="protein sequence ID" value="RAK67857.1"/>
    <property type="molecule type" value="Genomic_DNA"/>
</dbReference>
<gene>
    <name evidence="2" type="ORF">DJ019_04535</name>
</gene>
<proteinExistence type="predicted"/>
<evidence type="ECO:0000259" key="1">
    <source>
        <dbReference type="Pfam" id="PF01425"/>
    </source>
</evidence>
<accession>A0A328BLL6</accession>
<feature type="domain" description="Amidase" evidence="1">
    <location>
        <begin position="24"/>
        <end position="459"/>
    </location>
</feature>
<protein>
    <submittedName>
        <fullName evidence="2">Amidase</fullName>
    </submittedName>
</protein>
<keyword evidence="3" id="KW-1185">Reference proteome</keyword>
<reference evidence="2 3" key="1">
    <citation type="submission" date="2018-05" db="EMBL/GenBank/DDBJ databases">
        <authorList>
            <person name="Lanie J.A."/>
            <person name="Ng W.-L."/>
            <person name="Kazmierczak K.M."/>
            <person name="Andrzejewski T.M."/>
            <person name="Davidsen T.M."/>
            <person name="Wayne K.J."/>
            <person name="Tettelin H."/>
            <person name="Glass J.I."/>
            <person name="Rusch D."/>
            <person name="Podicherti R."/>
            <person name="Tsui H.-C.T."/>
            <person name="Winkler M.E."/>
        </authorList>
    </citation>
    <scope>NUCLEOTIDE SEQUENCE [LARGE SCALE GENOMIC DNA]</scope>
    <source>
        <strain evidence="2 3">BUT-10</strain>
    </source>
</reference>
<dbReference type="Proteomes" id="UP000249524">
    <property type="component" value="Unassembled WGS sequence"/>
</dbReference>
<evidence type="ECO:0000313" key="2">
    <source>
        <dbReference type="EMBL" id="RAK67857.1"/>
    </source>
</evidence>